<dbReference type="Proteomes" id="UP000267164">
    <property type="component" value="Chromosome"/>
</dbReference>
<evidence type="ECO:0000313" key="2">
    <source>
        <dbReference type="Proteomes" id="UP000267164"/>
    </source>
</evidence>
<keyword evidence="2" id="KW-1185">Reference proteome</keyword>
<reference evidence="1 2" key="1">
    <citation type="submission" date="2018-09" db="EMBL/GenBank/DDBJ databases">
        <title>Nocardia yunnanensis sp. nov., an actinomycete isolated from a soil sample.</title>
        <authorList>
            <person name="Zhang J."/>
        </authorList>
    </citation>
    <scope>NUCLEOTIDE SEQUENCE [LARGE SCALE GENOMIC DNA]</scope>
    <source>
        <strain evidence="1 2">CFHS0054</strain>
    </source>
</reference>
<accession>A0A386ZJ04</accession>
<evidence type="ECO:0000313" key="1">
    <source>
        <dbReference type="EMBL" id="AYF76579.1"/>
    </source>
</evidence>
<dbReference type="RefSeq" id="WP_120740231.1">
    <property type="nucleotide sequence ID" value="NZ_CP032568.1"/>
</dbReference>
<dbReference type="KEGG" id="nyu:D7D52_25300"/>
<sequence>MADLDGEWIQQRAELLEEGNRLKALYDSIGYTAEGKAAIYRVIELRKQYAKLLPEIPVSRCPFSGSAVSWPLDNIDLDGWFWEWDKPSRRRVSKVQPTWLAMGGAMRLAEPVTSTPFDCMPGPGAPYVVPRLLNLAETRAVIAEVPVGRHTGWAITYFTTHRPDGLALEDLWGSKTYDLYDSQGNWRAWSDYPQSHLDYSFDLRPWLESGKLLWIAPNDDSATLREGTADCPYLDLEGDHRLQLAFEGNVTHW</sequence>
<proteinExistence type="predicted"/>
<organism evidence="1 2">
    <name type="scientific">Nocardia yunnanensis</name>
    <dbReference type="NCBI Taxonomy" id="2382165"/>
    <lineage>
        <taxon>Bacteria</taxon>
        <taxon>Bacillati</taxon>
        <taxon>Actinomycetota</taxon>
        <taxon>Actinomycetes</taxon>
        <taxon>Mycobacteriales</taxon>
        <taxon>Nocardiaceae</taxon>
        <taxon>Nocardia</taxon>
    </lineage>
</organism>
<dbReference type="OrthoDB" id="4522767at2"/>
<protein>
    <submittedName>
        <fullName evidence="1">Uncharacterized protein</fullName>
    </submittedName>
</protein>
<dbReference type="AlphaFoldDB" id="A0A386ZJ04"/>
<dbReference type="EMBL" id="CP032568">
    <property type="protein sequence ID" value="AYF76579.1"/>
    <property type="molecule type" value="Genomic_DNA"/>
</dbReference>
<name>A0A386ZJ04_9NOCA</name>
<gene>
    <name evidence="1" type="ORF">D7D52_25300</name>
</gene>